<proteinExistence type="predicted"/>
<dbReference type="HOGENOM" id="CLU_2578668_0_0_1"/>
<sequence length="81" mass="9407">MERRAAACTAKSLLYHLFCLYLSLNLLCFQSKNETSSRSRNHLIKIIQLQFCNGFFAVFWRSFLSVKCSIYLEGCILQSQC</sequence>
<reference evidence="2 3" key="1">
    <citation type="journal article" date="2013" name="Genome Biol.">
        <title>The genome sequence of the most widely cultivated cacao type and its use to identify candidate genes regulating pod color.</title>
        <authorList>
            <person name="Motamayor J.C."/>
            <person name="Mockaitis K."/>
            <person name="Schmutz J."/>
            <person name="Haiminen N."/>
            <person name="Iii D.L."/>
            <person name="Cornejo O."/>
            <person name="Findley S.D."/>
            <person name="Zheng P."/>
            <person name="Utro F."/>
            <person name="Royaert S."/>
            <person name="Saski C."/>
            <person name="Jenkins J."/>
            <person name="Podicheti R."/>
            <person name="Zhao M."/>
            <person name="Scheffler B.E."/>
            <person name="Stack J.C."/>
            <person name="Feltus F.A."/>
            <person name="Mustiga G.M."/>
            <person name="Amores F."/>
            <person name="Phillips W."/>
            <person name="Marelli J.P."/>
            <person name="May G.D."/>
            <person name="Shapiro H."/>
            <person name="Ma J."/>
            <person name="Bustamante C.D."/>
            <person name="Schnell R.J."/>
            <person name="Main D."/>
            <person name="Gilbert D."/>
            <person name="Parida L."/>
            <person name="Kuhn D.N."/>
        </authorList>
    </citation>
    <scope>NUCLEOTIDE SEQUENCE [LARGE SCALE GENOMIC DNA]</scope>
    <source>
        <strain evidence="3">cv. Matina 1-6</strain>
    </source>
</reference>
<organism evidence="2 3">
    <name type="scientific">Theobroma cacao</name>
    <name type="common">Cacao</name>
    <name type="synonym">Cocoa</name>
    <dbReference type="NCBI Taxonomy" id="3641"/>
    <lineage>
        <taxon>Eukaryota</taxon>
        <taxon>Viridiplantae</taxon>
        <taxon>Streptophyta</taxon>
        <taxon>Embryophyta</taxon>
        <taxon>Tracheophyta</taxon>
        <taxon>Spermatophyta</taxon>
        <taxon>Magnoliopsida</taxon>
        <taxon>eudicotyledons</taxon>
        <taxon>Gunneridae</taxon>
        <taxon>Pentapetalae</taxon>
        <taxon>rosids</taxon>
        <taxon>malvids</taxon>
        <taxon>Malvales</taxon>
        <taxon>Malvaceae</taxon>
        <taxon>Byttnerioideae</taxon>
        <taxon>Theobroma</taxon>
    </lineage>
</organism>
<gene>
    <name evidence="2" type="ORF">TCM_009419</name>
</gene>
<feature type="transmembrane region" description="Helical" evidence="1">
    <location>
        <begin position="42"/>
        <end position="60"/>
    </location>
</feature>
<dbReference type="InParanoid" id="A0A061E6Q2"/>
<accession>A0A061E6Q2</accession>
<evidence type="ECO:0000313" key="3">
    <source>
        <dbReference type="Proteomes" id="UP000026915"/>
    </source>
</evidence>
<name>A0A061E6Q2_THECC</name>
<dbReference type="EMBL" id="CM001880">
    <property type="protein sequence ID" value="EOY00047.1"/>
    <property type="molecule type" value="Genomic_DNA"/>
</dbReference>
<evidence type="ECO:0000313" key="2">
    <source>
        <dbReference type="EMBL" id="EOY00047.1"/>
    </source>
</evidence>
<keyword evidence="1" id="KW-0472">Membrane</keyword>
<dbReference type="Gramene" id="EOY00047">
    <property type="protein sequence ID" value="EOY00047"/>
    <property type="gene ID" value="TCM_009419"/>
</dbReference>
<keyword evidence="3" id="KW-1185">Reference proteome</keyword>
<keyword evidence="1" id="KW-1133">Transmembrane helix</keyword>
<feature type="transmembrane region" description="Helical" evidence="1">
    <location>
        <begin position="12"/>
        <end position="30"/>
    </location>
</feature>
<dbReference type="Proteomes" id="UP000026915">
    <property type="component" value="Chromosome 2"/>
</dbReference>
<evidence type="ECO:0000256" key="1">
    <source>
        <dbReference type="SAM" id="Phobius"/>
    </source>
</evidence>
<dbReference type="AlphaFoldDB" id="A0A061E6Q2"/>
<protein>
    <submittedName>
        <fullName evidence="2">Uncharacterized protein</fullName>
    </submittedName>
</protein>
<keyword evidence="1" id="KW-0812">Transmembrane</keyword>